<feature type="domain" description="Peptidase M20 dimerisation" evidence="8">
    <location>
        <begin position="413"/>
        <end position="513"/>
    </location>
</feature>
<dbReference type="AlphaFoldDB" id="A0A2T5V8P2"/>
<dbReference type="Proteomes" id="UP000244081">
    <property type="component" value="Unassembled WGS sequence"/>
</dbReference>
<dbReference type="InterPro" id="IPR036778">
    <property type="entry name" value="OHCU_decarboxylase_sf"/>
</dbReference>
<dbReference type="GO" id="GO:0006144">
    <property type="term" value="P:purine nucleobase metabolic process"/>
    <property type="evidence" value="ECO:0007669"/>
    <property type="project" value="UniProtKB-KW"/>
</dbReference>
<dbReference type="NCBIfam" id="TIGR01879">
    <property type="entry name" value="hydantase"/>
    <property type="match status" value="1"/>
</dbReference>
<name>A0A2T5V8P2_9HYPH</name>
<dbReference type="InterPro" id="IPR002933">
    <property type="entry name" value="Peptidase_M20"/>
</dbReference>
<dbReference type="Gene3D" id="3.40.630.10">
    <property type="entry name" value="Zn peptidases"/>
    <property type="match status" value="1"/>
</dbReference>
<dbReference type="Pfam" id="PF09349">
    <property type="entry name" value="OHCU_decarbox"/>
    <property type="match status" value="1"/>
</dbReference>
<organism evidence="10 11">
    <name type="scientific">Breoghania corrubedonensis</name>
    <dbReference type="NCBI Taxonomy" id="665038"/>
    <lineage>
        <taxon>Bacteria</taxon>
        <taxon>Pseudomonadati</taxon>
        <taxon>Pseudomonadota</taxon>
        <taxon>Alphaproteobacteria</taxon>
        <taxon>Hyphomicrobiales</taxon>
        <taxon>Stappiaceae</taxon>
        <taxon>Breoghania</taxon>
    </lineage>
</organism>
<evidence type="ECO:0000256" key="7">
    <source>
        <dbReference type="ARBA" id="ARBA00023211"/>
    </source>
</evidence>
<dbReference type="SUPFAM" id="SSF55031">
    <property type="entry name" value="Bacterial exopeptidase dimerisation domain"/>
    <property type="match status" value="1"/>
</dbReference>
<evidence type="ECO:0000256" key="3">
    <source>
        <dbReference type="ARBA" id="ARBA00011738"/>
    </source>
</evidence>
<dbReference type="RefSeq" id="WP_107990424.1">
    <property type="nucleotide sequence ID" value="NZ_QAYG01000005.1"/>
</dbReference>
<keyword evidence="6 10" id="KW-0378">Hydrolase</keyword>
<dbReference type="SUPFAM" id="SSF53187">
    <property type="entry name" value="Zn-dependent exopeptidases"/>
    <property type="match status" value="1"/>
</dbReference>
<dbReference type="InterPro" id="IPR017580">
    <property type="entry name" value="OHCU_decarboxylase-1"/>
</dbReference>
<comment type="caution">
    <text evidence="10">The sequence shown here is derived from an EMBL/GenBank/DDBJ whole genome shotgun (WGS) entry which is preliminary data.</text>
</comment>
<feature type="domain" description="Oxo-4-hydroxy-4-carboxy-5-ureidoimidazoline decarboxylase" evidence="9">
    <location>
        <begin position="15"/>
        <end position="171"/>
    </location>
</feature>
<dbReference type="GO" id="GO:0000255">
    <property type="term" value="P:allantoin metabolic process"/>
    <property type="evidence" value="ECO:0007669"/>
    <property type="project" value="InterPro"/>
</dbReference>
<keyword evidence="4" id="KW-0659">Purine metabolism</keyword>
<evidence type="ECO:0000256" key="6">
    <source>
        <dbReference type="ARBA" id="ARBA00022801"/>
    </source>
</evidence>
<keyword evidence="7" id="KW-0464">Manganese</keyword>
<evidence type="ECO:0000256" key="5">
    <source>
        <dbReference type="ARBA" id="ARBA00022723"/>
    </source>
</evidence>
<dbReference type="Gene3D" id="1.10.3330.10">
    <property type="entry name" value="Oxo-4-hydroxy-4-carboxy-5-ureidoimidazoline decarboxylase"/>
    <property type="match status" value="1"/>
</dbReference>
<dbReference type="InterPro" id="IPR018020">
    <property type="entry name" value="OHCU_decarboxylase"/>
</dbReference>
<keyword evidence="5" id="KW-0479">Metal-binding</keyword>
<evidence type="ECO:0000313" key="10">
    <source>
        <dbReference type="EMBL" id="PTW60139.1"/>
    </source>
</evidence>
<dbReference type="NCBIfam" id="NF006775">
    <property type="entry name" value="PRK09290.2-5"/>
    <property type="match status" value="1"/>
</dbReference>
<proteinExistence type="inferred from homology"/>
<dbReference type="GO" id="GO:0016813">
    <property type="term" value="F:hydrolase activity, acting on carbon-nitrogen (but not peptide) bonds, in linear amidines"/>
    <property type="evidence" value="ECO:0007669"/>
    <property type="project" value="InterPro"/>
</dbReference>
<dbReference type="CDD" id="cd03884">
    <property type="entry name" value="M20_bAS"/>
    <property type="match status" value="1"/>
</dbReference>
<dbReference type="NCBIfam" id="TIGR03164">
    <property type="entry name" value="UHCUDC"/>
    <property type="match status" value="1"/>
</dbReference>
<accession>A0A2T5V8P2</accession>
<dbReference type="PANTHER" id="PTHR32494">
    <property type="entry name" value="ALLANTOATE DEIMINASE-RELATED"/>
    <property type="match status" value="1"/>
</dbReference>
<evidence type="ECO:0000256" key="1">
    <source>
        <dbReference type="ARBA" id="ARBA00001936"/>
    </source>
</evidence>
<dbReference type="InterPro" id="IPR036264">
    <property type="entry name" value="Bact_exopeptidase_dim_dom"/>
</dbReference>
<dbReference type="GO" id="GO:0046872">
    <property type="term" value="F:metal ion binding"/>
    <property type="evidence" value="ECO:0007669"/>
    <property type="project" value="UniProtKB-KW"/>
</dbReference>
<evidence type="ECO:0000256" key="4">
    <source>
        <dbReference type="ARBA" id="ARBA00022631"/>
    </source>
</evidence>
<dbReference type="OrthoDB" id="9808195at2"/>
<comment type="similarity">
    <text evidence="2">Belongs to the peptidase M20 family.</text>
</comment>
<evidence type="ECO:0000259" key="8">
    <source>
        <dbReference type="Pfam" id="PF07687"/>
    </source>
</evidence>
<dbReference type="Pfam" id="PF07687">
    <property type="entry name" value="M20_dimer"/>
    <property type="match status" value="1"/>
</dbReference>
<dbReference type="Gene3D" id="3.30.70.360">
    <property type="match status" value="1"/>
</dbReference>
<dbReference type="GO" id="GO:0019628">
    <property type="term" value="P:urate catabolic process"/>
    <property type="evidence" value="ECO:0007669"/>
    <property type="project" value="UniProtKB-UniPathway"/>
</dbReference>
<dbReference type="Pfam" id="PF01546">
    <property type="entry name" value="Peptidase_M20"/>
    <property type="match status" value="1"/>
</dbReference>
<dbReference type="SUPFAM" id="SSF158694">
    <property type="entry name" value="UraD-Like"/>
    <property type="match status" value="1"/>
</dbReference>
<evidence type="ECO:0000256" key="2">
    <source>
        <dbReference type="ARBA" id="ARBA00006153"/>
    </source>
</evidence>
<protein>
    <submittedName>
        <fullName evidence="10">Allantoate deiminase/N-carbamoyl-L-amino-acid hydrolase</fullName>
    </submittedName>
</protein>
<sequence>MSERPVFPVELAAVNAMTADDFVRHFADVAEHSPWVAEAAAELRPFADVPSMVAGFEAAMRSVSRDRKLALIRAHPDLAGKAANAGKVADDSRREQAGAGLDTLSEDEFARFERLNEAYKVRFDFPFILAVKGATKYQILSAFEERIRNDPETEFATALTQIARILRFRIEDRVTVHGLGEKTGKGPGETAGGSVEKLGDKAVDGRFGVRAQEMIEALARHTSDEGKLTRLYLSREHRAAADDVAAWMRQAGLQVSEDNLGTVRGYLSPNVAGRCRVLLIGSHIDTVRDGGRYDGNLGVVAGILATHGLAERGVERPFGIEVLAFGDEEGVRFPTTLLSSSAAAGQLDWRALQAADADGITVREALTRFGCDPDLAGSAAYDPKEVLGYLEVHIEQGPVLEKENLPVGIVTAIAGASRFRITIRGEAGHAGTVPMALRHDALAAASELVLAVEDIARAGVRDNLVATVGEIYAHPGAVNVIPGEVRMPLDVRAANDAARQAAIDTIRARARAIGARRGCVIGIERFHDAETAPCAPHLQTAMEQAITDIGVKPLRLMSGAGHDGQAMVKLTDIGMIFVRCRAGISHNPLEHASVEDMGTAVEVLVRTIEKLAQQERNVR</sequence>
<dbReference type="InterPro" id="IPR010158">
    <property type="entry name" value="Amidase_Cbmase"/>
</dbReference>
<dbReference type="EMBL" id="QAYG01000005">
    <property type="protein sequence ID" value="PTW60139.1"/>
    <property type="molecule type" value="Genomic_DNA"/>
</dbReference>
<evidence type="ECO:0000259" key="9">
    <source>
        <dbReference type="Pfam" id="PF09349"/>
    </source>
</evidence>
<dbReference type="UniPathway" id="UPA00394">
    <property type="reaction ID" value="UER00652"/>
</dbReference>
<comment type="subunit">
    <text evidence="3">Homodimer.</text>
</comment>
<keyword evidence="11" id="KW-1185">Reference proteome</keyword>
<dbReference type="PANTHER" id="PTHR32494:SF19">
    <property type="entry name" value="ALLANTOATE DEIMINASE-RELATED"/>
    <property type="match status" value="1"/>
</dbReference>
<comment type="cofactor">
    <cofactor evidence="1">
        <name>Mn(2+)</name>
        <dbReference type="ChEBI" id="CHEBI:29035"/>
    </cofactor>
</comment>
<dbReference type="InterPro" id="IPR011650">
    <property type="entry name" value="Peptidase_M20_dimer"/>
</dbReference>
<reference evidence="10 11" key="1">
    <citation type="submission" date="2018-04" db="EMBL/GenBank/DDBJ databases">
        <title>Genomic Encyclopedia of Archaeal and Bacterial Type Strains, Phase II (KMG-II): from individual species to whole genera.</title>
        <authorList>
            <person name="Goeker M."/>
        </authorList>
    </citation>
    <scope>NUCLEOTIDE SEQUENCE [LARGE SCALE GENOMIC DNA]</scope>
    <source>
        <strain evidence="10 11">DSM 23382</strain>
    </source>
</reference>
<evidence type="ECO:0000313" key="11">
    <source>
        <dbReference type="Proteomes" id="UP000244081"/>
    </source>
</evidence>
<gene>
    <name evidence="10" type="ORF">C8N35_105141</name>
</gene>